<evidence type="ECO:0000259" key="2">
    <source>
        <dbReference type="SMART" id="SM00922"/>
    </source>
</evidence>
<gene>
    <name evidence="3" type="ORF">L687_15935</name>
</gene>
<dbReference type="PROSITE" id="PS00908">
    <property type="entry name" value="MR_MLE_1"/>
    <property type="match status" value="1"/>
</dbReference>
<dbReference type="Gene3D" id="3.20.20.120">
    <property type="entry name" value="Enolase-like C-terminal domain"/>
    <property type="match status" value="1"/>
</dbReference>
<dbReference type="PANTHER" id="PTHR48080:SF2">
    <property type="entry name" value="D-GALACTONATE DEHYDRATASE"/>
    <property type="match status" value="1"/>
</dbReference>
<dbReference type="RefSeq" id="WP_021199461.1">
    <property type="nucleotide sequence ID" value="NZ_ATAO01000168.1"/>
</dbReference>
<dbReference type="InterPro" id="IPR013342">
    <property type="entry name" value="Mandelate_racemase_C"/>
</dbReference>
<dbReference type="SMART" id="SM00922">
    <property type="entry name" value="MR_MLE"/>
    <property type="match status" value="1"/>
</dbReference>
<dbReference type="Proteomes" id="UP000016033">
    <property type="component" value="Unassembled WGS sequence"/>
</dbReference>
<dbReference type="SUPFAM" id="SSF51604">
    <property type="entry name" value="Enolase C-terminal domain-like"/>
    <property type="match status" value="1"/>
</dbReference>
<dbReference type="InterPro" id="IPR036849">
    <property type="entry name" value="Enolase-like_C_sf"/>
</dbReference>
<dbReference type="Pfam" id="PF13378">
    <property type="entry name" value="MR_MLE_C"/>
    <property type="match status" value="1"/>
</dbReference>
<reference evidence="3 4" key="1">
    <citation type="journal article" date="2013" name="Genome Announc.">
        <title>Whole-genome sequences of five oyster-associated bacteria show potential for crude oil hydrocarbon degradation.</title>
        <authorList>
            <person name="Chauhan A."/>
            <person name="Green S."/>
            <person name="Pathak A."/>
            <person name="Thomas J."/>
            <person name="Venkatramanan R."/>
        </authorList>
    </citation>
    <scope>NUCLEOTIDE SEQUENCE [LARGE SCALE GENOMIC DNA]</scope>
    <source>
        <strain evidence="3 4">MF109</strain>
    </source>
</reference>
<dbReference type="NCBIfam" id="NF010624">
    <property type="entry name" value="PRK14017.1"/>
    <property type="match status" value="1"/>
</dbReference>
<evidence type="ECO:0000313" key="4">
    <source>
        <dbReference type="Proteomes" id="UP000016033"/>
    </source>
</evidence>
<dbReference type="Pfam" id="PF02746">
    <property type="entry name" value="MR_MLE_N"/>
    <property type="match status" value="1"/>
</dbReference>
<accession>T5KAF5</accession>
<proteinExistence type="predicted"/>
<dbReference type="SUPFAM" id="SSF54826">
    <property type="entry name" value="Enolase N-terminal domain-like"/>
    <property type="match status" value="1"/>
</dbReference>
<dbReference type="InterPro" id="IPR013341">
    <property type="entry name" value="Mandelate_racemase_N_dom"/>
</dbReference>
<dbReference type="PANTHER" id="PTHR48080">
    <property type="entry name" value="D-GALACTONATE DEHYDRATASE-RELATED"/>
    <property type="match status" value="1"/>
</dbReference>
<evidence type="ECO:0000256" key="1">
    <source>
        <dbReference type="ARBA" id="ARBA00023239"/>
    </source>
</evidence>
<dbReference type="Gene3D" id="3.30.390.10">
    <property type="entry name" value="Enolase-like, N-terminal domain"/>
    <property type="match status" value="1"/>
</dbReference>
<dbReference type="SFLD" id="SFLDS00001">
    <property type="entry name" value="Enolase"/>
    <property type="match status" value="1"/>
</dbReference>
<dbReference type="InterPro" id="IPR029065">
    <property type="entry name" value="Enolase_C-like"/>
</dbReference>
<dbReference type="InterPro" id="IPR034593">
    <property type="entry name" value="DgoD-like"/>
</dbReference>
<dbReference type="InterPro" id="IPR018110">
    <property type="entry name" value="Mandel_Rmase/mucon_lact_enz_CS"/>
</dbReference>
<organism evidence="3 4">
    <name type="scientific">Microbacterium maritypicum MF109</name>
    <dbReference type="NCBI Taxonomy" id="1333857"/>
    <lineage>
        <taxon>Bacteria</taxon>
        <taxon>Bacillati</taxon>
        <taxon>Actinomycetota</taxon>
        <taxon>Actinomycetes</taxon>
        <taxon>Micrococcales</taxon>
        <taxon>Microbacteriaceae</taxon>
        <taxon>Microbacterium</taxon>
    </lineage>
</organism>
<feature type="domain" description="Mandelate racemase/muconate lactonizing enzyme C-terminal" evidence="2">
    <location>
        <begin position="125"/>
        <end position="230"/>
    </location>
</feature>
<evidence type="ECO:0000313" key="3">
    <source>
        <dbReference type="EMBL" id="EQM79565.1"/>
    </source>
</evidence>
<name>T5KAF5_MICMQ</name>
<dbReference type="AlphaFoldDB" id="T5KAF5"/>
<dbReference type="GO" id="GO:0016829">
    <property type="term" value="F:lyase activity"/>
    <property type="evidence" value="ECO:0007669"/>
    <property type="project" value="UniProtKB-KW"/>
</dbReference>
<keyword evidence="1" id="KW-0456">Lyase</keyword>
<dbReference type="EMBL" id="ATAO01000168">
    <property type="protein sequence ID" value="EQM79565.1"/>
    <property type="molecule type" value="Genomic_DNA"/>
</dbReference>
<dbReference type="InterPro" id="IPR029017">
    <property type="entry name" value="Enolase-like_N"/>
</dbReference>
<protein>
    <recommendedName>
        <fullName evidence="2">Mandelate racemase/muconate lactonizing enzyme C-terminal domain-containing protein</fullName>
    </recommendedName>
</protein>
<comment type="caution">
    <text evidence="3">The sequence shown here is derived from an EMBL/GenBank/DDBJ whole genome shotgun (WGS) entry which is preliminary data.</text>
</comment>
<sequence length="380" mass="40707">MRISRIETFSVAPRWQFLRVETDDGVVGWGEPIVEGSADVVAAAVDSLSEILIGSDPTRIEDLWQTMTRGGFYRGGPERSSAISGIDQALWDIRGKALGVPVYDLLGGPVRDRIRAYVWVGGDDPAEVAAQAAARAAEGYTAVKMNASGRMRHLESRAAVQGVVDRVESATAAMDGGDVAIDAHGRWSVSVAKTMCRALEAHVAPLFLEEPLVPELTYRLDGLCGGTSVAIATGERLYSRWDFRSALEAGIALAQPDVSHAGGISETRRIAALAELHGVGLAPHSPLGPIALAACLQVDIASPNAVLQESSLGVHYNEGADLLDYLIDPEPLTVKEGWFERPMRPGLGIEVDEAAVRRAAGVGLWRSPLWRHDDGSFAEW</sequence>
<dbReference type="PATRIC" id="fig|1333857.3.peg.1497"/>
<dbReference type="GO" id="GO:0009063">
    <property type="term" value="P:amino acid catabolic process"/>
    <property type="evidence" value="ECO:0007669"/>
    <property type="project" value="InterPro"/>
</dbReference>
<dbReference type="SFLD" id="SFLDG00179">
    <property type="entry name" value="mandelate_racemase"/>
    <property type="match status" value="1"/>
</dbReference>